<dbReference type="GO" id="GO:0010181">
    <property type="term" value="F:FMN binding"/>
    <property type="evidence" value="ECO:0007669"/>
    <property type="project" value="InterPro"/>
</dbReference>
<evidence type="ECO:0000256" key="2">
    <source>
        <dbReference type="ARBA" id="ARBA00023002"/>
    </source>
</evidence>
<dbReference type="AlphaFoldDB" id="A0A6A7K8R6"/>
<comment type="caution">
    <text evidence="4">The sequence shown here is derived from an EMBL/GenBank/DDBJ whole genome shotgun (WGS) entry which is preliminary data.</text>
</comment>
<dbReference type="InterPro" id="IPR012349">
    <property type="entry name" value="Split_barrel_FMN-bd"/>
</dbReference>
<dbReference type="GO" id="GO:0042602">
    <property type="term" value="F:riboflavin reductase (NADPH) activity"/>
    <property type="evidence" value="ECO:0007669"/>
    <property type="project" value="TreeGrafter"/>
</dbReference>
<evidence type="ECO:0000256" key="1">
    <source>
        <dbReference type="ARBA" id="ARBA00001965"/>
    </source>
</evidence>
<name>A0A6A7K8R6_9FIRM</name>
<reference evidence="4 5" key="1">
    <citation type="submission" date="2019-10" db="EMBL/GenBank/DDBJ databases">
        <title>Alkalibaculum tamaniensis sp.nov., a new alkaliphilic acetogen, isolated on methoxylated aromatics from a mud volcano.</title>
        <authorList>
            <person name="Khomyakova M.A."/>
            <person name="Merkel A.Y."/>
            <person name="Bonch-Osmolovskaya E.A."/>
            <person name="Slobodkin A.I."/>
        </authorList>
    </citation>
    <scope>NUCLEOTIDE SEQUENCE [LARGE SCALE GENOMIC DNA]</scope>
    <source>
        <strain evidence="4 5">M08DMB</strain>
    </source>
</reference>
<dbReference type="PANTHER" id="PTHR30466">
    <property type="entry name" value="FLAVIN REDUCTASE"/>
    <property type="match status" value="1"/>
</dbReference>
<dbReference type="InterPro" id="IPR024934">
    <property type="entry name" value="Rubredoxin-like_dom"/>
</dbReference>
<evidence type="ECO:0000313" key="4">
    <source>
        <dbReference type="EMBL" id="MPW25711.1"/>
    </source>
</evidence>
<dbReference type="SMART" id="SM00903">
    <property type="entry name" value="Flavin_Reduct"/>
    <property type="match status" value="1"/>
</dbReference>
<comment type="cofactor">
    <cofactor evidence="1">
        <name>Fe(3+)</name>
        <dbReference type="ChEBI" id="CHEBI:29034"/>
    </cofactor>
</comment>
<keyword evidence="2" id="KW-0560">Oxidoreductase</keyword>
<keyword evidence="5" id="KW-1185">Reference proteome</keyword>
<gene>
    <name evidence="4" type="ORF">GC105_07895</name>
</gene>
<dbReference type="InterPro" id="IPR048574">
    <property type="entry name" value="RUBY_RBDX"/>
</dbReference>
<dbReference type="CDD" id="cd00729">
    <property type="entry name" value="rubredoxin_SM"/>
    <property type="match status" value="1"/>
</dbReference>
<dbReference type="PANTHER" id="PTHR30466:SF1">
    <property type="entry name" value="FMN REDUCTASE (NADH) RUTF"/>
    <property type="match status" value="1"/>
</dbReference>
<proteinExistence type="predicted"/>
<dbReference type="EMBL" id="WHNX01000010">
    <property type="protein sequence ID" value="MPW25711.1"/>
    <property type="molecule type" value="Genomic_DNA"/>
</dbReference>
<feature type="domain" description="Rubredoxin-like" evidence="3">
    <location>
        <begin position="1"/>
        <end position="35"/>
    </location>
</feature>
<dbReference type="Gene3D" id="2.20.28.10">
    <property type="match status" value="1"/>
</dbReference>
<dbReference type="SUPFAM" id="SSF57802">
    <property type="entry name" value="Rubredoxin-like"/>
    <property type="match status" value="1"/>
</dbReference>
<dbReference type="InterPro" id="IPR002563">
    <property type="entry name" value="Flavin_Rdtase-like_dom"/>
</dbReference>
<evidence type="ECO:0000259" key="3">
    <source>
        <dbReference type="PROSITE" id="PS50903"/>
    </source>
</evidence>
<dbReference type="PROSITE" id="PS50903">
    <property type="entry name" value="RUBREDOXIN_LIKE"/>
    <property type="match status" value="1"/>
</dbReference>
<dbReference type="Gene3D" id="2.30.110.10">
    <property type="entry name" value="Electron Transport, Fmn-binding Protein, Chain A"/>
    <property type="match status" value="1"/>
</dbReference>
<dbReference type="Proteomes" id="UP000440004">
    <property type="component" value="Unassembled WGS sequence"/>
</dbReference>
<dbReference type="InterPro" id="IPR050268">
    <property type="entry name" value="NADH-dep_flavin_reductase"/>
</dbReference>
<protein>
    <submittedName>
        <fullName evidence="4">Flavin reductase</fullName>
    </submittedName>
</protein>
<dbReference type="Pfam" id="PF01613">
    <property type="entry name" value="Flavin_Reduct"/>
    <property type="match status" value="1"/>
</dbReference>
<sequence length="202" mass="22680">MKKWKCKVCQYIHEGELPPDICPVCGASSEAFELLTEEIQVSEDEKQATQQILFNCTYGLYIITSFSGEKINGMTSNSFVQMTDTPLQGAVGINKNHLTSEYILDSGVFAVNFLGNNNHNEVKRFGYNSGRNIDKFKGIDYTTSEKLNLPVLTNTIGYVECEVQRDKCIDLGTHTLYIVSIVGGKNINKIEPMTYAYYRATK</sequence>
<organism evidence="4 5">
    <name type="scientific">Alkalibaculum sporogenes</name>
    <dbReference type="NCBI Taxonomy" id="2655001"/>
    <lineage>
        <taxon>Bacteria</taxon>
        <taxon>Bacillati</taxon>
        <taxon>Bacillota</taxon>
        <taxon>Clostridia</taxon>
        <taxon>Eubacteriales</taxon>
        <taxon>Eubacteriaceae</taxon>
        <taxon>Alkalibaculum</taxon>
    </lineage>
</organism>
<dbReference type="SUPFAM" id="SSF50475">
    <property type="entry name" value="FMN-binding split barrel"/>
    <property type="match status" value="1"/>
</dbReference>
<evidence type="ECO:0000313" key="5">
    <source>
        <dbReference type="Proteomes" id="UP000440004"/>
    </source>
</evidence>
<dbReference type="RefSeq" id="WP_152803450.1">
    <property type="nucleotide sequence ID" value="NZ_WHNX01000010.1"/>
</dbReference>
<dbReference type="Pfam" id="PF21349">
    <property type="entry name" value="RUBY_RBDX"/>
    <property type="match status" value="1"/>
</dbReference>
<accession>A0A6A7K8R6</accession>
<dbReference type="GO" id="GO:0005506">
    <property type="term" value="F:iron ion binding"/>
    <property type="evidence" value="ECO:0007669"/>
    <property type="project" value="InterPro"/>
</dbReference>